<comment type="caution">
    <text evidence="2">The sequence shown here is derived from an EMBL/GenBank/DDBJ whole genome shotgun (WGS) entry which is preliminary data.</text>
</comment>
<dbReference type="OrthoDB" id="3200163at2759"/>
<dbReference type="GeneID" id="63711535"/>
<evidence type="ECO:0008006" key="4">
    <source>
        <dbReference type="Google" id="ProtNLM"/>
    </source>
</evidence>
<keyword evidence="3" id="KW-1185">Reference proteome</keyword>
<dbReference type="RefSeq" id="XP_040650773.1">
    <property type="nucleotide sequence ID" value="XM_040796235.1"/>
</dbReference>
<organism evidence="2 3">
    <name type="scientific">Penicillium patulum</name>
    <name type="common">Penicillium griseofulvum</name>
    <dbReference type="NCBI Taxonomy" id="5078"/>
    <lineage>
        <taxon>Eukaryota</taxon>
        <taxon>Fungi</taxon>
        <taxon>Dikarya</taxon>
        <taxon>Ascomycota</taxon>
        <taxon>Pezizomycotina</taxon>
        <taxon>Eurotiomycetes</taxon>
        <taxon>Eurotiomycetidae</taxon>
        <taxon>Eurotiales</taxon>
        <taxon>Aspergillaceae</taxon>
        <taxon>Penicillium</taxon>
    </lineage>
</organism>
<feature type="region of interest" description="Disordered" evidence="1">
    <location>
        <begin position="1"/>
        <end position="22"/>
    </location>
</feature>
<dbReference type="Proteomes" id="UP000070168">
    <property type="component" value="Unassembled WGS sequence"/>
</dbReference>
<sequence>MPNEKSDMSRPHAKQNHAPRNPAVQLGLSPLSSFFQQLICGRWDKMAEVIGIVSGAITFGTVVAQISKSIIQIKDCWGQIRDAPEDMQELIAELEIYDLILRKAEQNLSSGPMANAIEMNGHLFQSLEVCRKAAESLQIISKDLAKDLQL</sequence>
<evidence type="ECO:0000256" key="1">
    <source>
        <dbReference type="SAM" id="MobiDB-lite"/>
    </source>
</evidence>
<gene>
    <name evidence="2" type="ORF">PGRI_085210</name>
</gene>
<accession>A0A135LTB9</accession>
<feature type="compositionally biased region" description="Basic and acidic residues" evidence="1">
    <location>
        <begin position="1"/>
        <end position="10"/>
    </location>
</feature>
<evidence type="ECO:0000313" key="2">
    <source>
        <dbReference type="EMBL" id="KXG52237.1"/>
    </source>
</evidence>
<dbReference type="OMA" id="NDESQEM"/>
<name>A0A135LTB9_PENPA</name>
<proteinExistence type="predicted"/>
<dbReference type="AlphaFoldDB" id="A0A135LTB9"/>
<reference evidence="2 3" key="1">
    <citation type="journal article" date="2016" name="BMC Genomics">
        <title>Genome sequencing and secondary metabolism of the postharvest pathogen Penicillium griseofulvum.</title>
        <authorList>
            <person name="Banani H."/>
            <person name="Marcet-Houben M."/>
            <person name="Ballester A.R."/>
            <person name="Abbruscato P."/>
            <person name="Gonzalez-Candelas L."/>
            <person name="Gabaldon T."/>
            <person name="Spadaro D."/>
        </authorList>
    </citation>
    <scope>NUCLEOTIDE SEQUENCE [LARGE SCALE GENOMIC DNA]</scope>
    <source>
        <strain evidence="2 3">PG3</strain>
    </source>
</reference>
<evidence type="ECO:0000313" key="3">
    <source>
        <dbReference type="Proteomes" id="UP000070168"/>
    </source>
</evidence>
<dbReference type="EMBL" id="LHQR01000027">
    <property type="protein sequence ID" value="KXG52237.1"/>
    <property type="molecule type" value="Genomic_DNA"/>
</dbReference>
<protein>
    <recommendedName>
        <fullName evidence="4">Fungal N-terminal domain-containing protein</fullName>
    </recommendedName>
</protein>